<proteinExistence type="predicted"/>
<gene>
    <name evidence="1" type="ORF">CJP16_19090</name>
</gene>
<accession>A0A2N3IQY2</accession>
<dbReference type="AlphaFoldDB" id="A0A2N3IQY2"/>
<comment type="caution">
    <text evidence="1">The sequence shown here is derived from an EMBL/GenBank/DDBJ whole genome shotgun (WGS) entry which is preliminary data.</text>
</comment>
<reference evidence="1 2" key="1">
    <citation type="journal article" date="2017" name="Front. Microbiol.">
        <title>Strong Genomic and Phenotypic Heterogeneity in the Aeromonas sobria Species Complex.</title>
        <authorList>
            <person name="Gauthier J."/>
            <person name="Vincent A.T."/>
            <person name="Charette S.J."/>
            <person name="Derome N."/>
        </authorList>
    </citation>
    <scope>NUCLEOTIDE SEQUENCE [LARGE SCALE GENOMIC DNA]</scope>
    <source>
        <strain evidence="1 2">TM18</strain>
    </source>
</reference>
<dbReference type="EMBL" id="NQMM01000052">
    <property type="protein sequence ID" value="PKQ73891.1"/>
    <property type="molecule type" value="Genomic_DNA"/>
</dbReference>
<name>A0A2N3IQY2_AERSO</name>
<keyword evidence="2" id="KW-1185">Reference proteome</keyword>
<sequence length="63" mass="6921">MAKKGGIWLVGRHRCKLSQRTATALPGKAKLVNVMIITVGGGYEYPFAEQLTPQIARLLAQRL</sequence>
<evidence type="ECO:0000313" key="2">
    <source>
        <dbReference type="Proteomes" id="UP000233467"/>
    </source>
</evidence>
<protein>
    <submittedName>
        <fullName evidence="1">Uncharacterized protein</fullName>
    </submittedName>
</protein>
<organism evidence="1 2">
    <name type="scientific">Aeromonas sobria</name>
    <dbReference type="NCBI Taxonomy" id="646"/>
    <lineage>
        <taxon>Bacteria</taxon>
        <taxon>Pseudomonadati</taxon>
        <taxon>Pseudomonadota</taxon>
        <taxon>Gammaproteobacteria</taxon>
        <taxon>Aeromonadales</taxon>
        <taxon>Aeromonadaceae</taxon>
        <taxon>Aeromonas</taxon>
    </lineage>
</organism>
<dbReference type="Proteomes" id="UP000233467">
    <property type="component" value="Unassembled WGS sequence"/>
</dbReference>
<evidence type="ECO:0000313" key="1">
    <source>
        <dbReference type="EMBL" id="PKQ73891.1"/>
    </source>
</evidence>